<dbReference type="Pfam" id="PF08281">
    <property type="entry name" value="Sigma70_r4_2"/>
    <property type="match status" value="1"/>
</dbReference>
<comment type="caution">
    <text evidence="7">The sequence shown here is derived from an EMBL/GenBank/DDBJ whole genome shotgun (WGS) entry which is preliminary data.</text>
</comment>
<sequence>MSVQFTILPNEKDLFVRAAEGDQTAFTNIFDHYSPRLFAFILKITKSQSAAEDITQEVFLKLWTNREKLPDIKSYSSYIFTMAFNYTVNYIKRNIWEAGKLRIIENNGITHSNITEEIIDFNESNLLVQQAVQQLPPQKKIIYKLNREQGLTLEQIAGQMNLSRNTVRNHLAEAINFIRTYIKQQTISVIVLILSNNRLH</sequence>
<dbReference type="InterPro" id="IPR036388">
    <property type="entry name" value="WH-like_DNA-bd_sf"/>
</dbReference>
<proteinExistence type="inferred from homology"/>
<protein>
    <submittedName>
        <fullName evidence="7">RNA polymerase sigma-70 factor</fullName>
    </submittedName>
</protein>
<dbReference type="EMBL" id="STFF01000006">
    <property type="protein sequence ID" value="THU35850.1"/>
    <property type="molecule type" value="Genomic_DNA"/>
</dbReference>
<dbReference type="Gene3D" id="1.10.1740.10">
    <property type="match status" value="1"/>
</dbReference>
<dbReference type="Proteomes" id="UP000306918">
    <property type="component" value="Unassembled WGS sequence"/>
</dbReference>
<feature type="domain" description="RNA polymerase sigma factor 70 region 4 type 2" evidence="6">
    <location>
        <begin position="127"/>
        <end position="174"/>
    </location>
</feature>
<dbReference type="OrthoDB" id="799938at2"/>
<dbReference type="PANTHER" id="PTHR43133:SF46">
    <property type="entry name" value="RNA POLYMERASE SIGMA-70 FACTOR ECF SUBFAMILY"/>
    <property type="match status" value="1"/>
</dbReference>
<dbReference type="InterPro" id="IPR014327">
    <property type="entry name" value="RNA_pol_sigma70_bacteroid"/>
</dbReference>
<keyword evidence="2" id="KW-0805">Transcription regulation</keyword>
<keyword evidence="8" id="KW-1185">Reference proteome</keyword>
<evidence type="ECO:0000256" key="3">
    <source>
        <dbReference type="ARBA" id="ARBA00023082"/>
    </source>
</evidence>
<dbReference type="PANTHER" id="PTHR43133">
    <property type="entry name" value="RNA POLYMERASE ECF-TYPE SIGMA FACTO"/>
    <property type="match status" value="1"/>
</dbReference>
<keyword evidence="3" id="KW-0731">Sigma factor</keyword>
<evidence type="ECO:0000313" key="7">
    <source>
        <dbReference type="EMBL" id="THU35850.1"/>
    </source>
</evidence>
<evidence type="ECO:0000259" key="6">
    <source>
        <dbReference type="Pfam" id="PF08281"/>
    </source>
</evidence>
<dbReference type="GO" id="GO:0016987">
    <property type="term" value="F:sigma factor activity"/>
    <property type="evidence" value="ECO:0007669"/>
    <property type="project" value="UniProtKB-KW"/>
</dbReference>
<dbReference type="InterPro" id="IPR013249">
    <property type="entry name" value="RNA_pol_sigma70_r4_t2"/>
</dbReference>
<organism evidence="7 8">
    <name type="scientific">Niastella caeni</name>
    <dbReference type="NCBI Taxonomy" id="2569763"/>
    <lineage>
        <taxon>Bacteria</taxon>
        <taxon>Pseudomonadati</taxon>
        <taxon>Bacteroidota</taxon>
        <taxon>Chitinophagia</taxon>
        <taxon>Chitinophagales</taxon>
        <taxon>Chitinophagaceae</taxon>
        <taxon>Niastella</taxon>
    </lineage>
</organism>
<dbReference type="NCBIfam" id="TIGR02937">
    <property type="entry name" value="sigma70-ECF"/>
    <property type="match status" value="1"/>
</dbReference>
<feature type="domain" description="RNA polymerase sigma-70 region 2" evidence="5">
    <location>
        <begin position="30"/>
        <end position="94"/>
    </location>
</feature>
<dbReference type="SUPFAM" id="SSF88946">
    <property type="entry name" value="Sigma2 domain of RNA polymerase sigma factors"/>
    <property type="match status" value="1"/>
</dbReference>
<dbReference type="RefSeq" id="WP_136579091.1">
    <property type="nucleotide sequence ID" value="NZ_STFF01000006.1"/>
</dbReference>
<dbReference type="NCBIfam" id="TIGR02985">
    <property type="entry name" value="Sig70_bacteroi1"/>
    <property type="match status" value="1"/>
</dbReference>
<keyword evidence="4" id="KW-0804">Transcription</keyword>
<comment type="similarity">
    <text evidence="1">Belongs to the sigma-70 factor family. ECF subfamily.</text>
</comment>
<dbReference type="SUPFAM" id="SSF88659">
    <property type="entry name" value="Sigma3 and sigma4 domains of RNA polymerase sigma factors"/>
    <property type="match status" value="1"/>
</dbReference>
<dbReference type="Pfam" id="PF04542">
    <property type="entry name" value="Sigma70_r2"/>
    <property type="match status" value="1"/>
</dbReference>
<dbReference type="AlphaFoldDB" id="A0A4S8HKN9"/>
<evidence type="ECO:0000256" key="2">
    <source>
        <dbReference type="ARBA" id="ARBA00023015"/>
    </source>
</evidence>
<dbReference type="GO" id="GO:0006352">
    <property type="term" value="P:DNA-templated transcription initiation"/>
    <property type="evidence" value="ECO:0007669"/>
    <property type="project" value="InterPro"/>
</dbReference>
<dbReference type="InterPro" id="IPR013324">
    <property type="entry name" value="RNA_pol_sigma_r3/r4-like"/>
</dbReference>
<dbReference type="InterPro" id="IPR014284">
    <property type="entry name" value="RNA_pol_sigma-70_dom"/>
</dbReference>
<gene>
    <name evidence="7" type="ORF">FAM09_20875</name>
</gene>
<dbReference type="InterPro" id="IPR007627">
    <property type="entry name" value="RNA_pol_sigma70_r2"/>
</dbReference>
<dbReference type="InterPro" id="IPR039425">
    <property type="entry name" value="RNA_pol_sigma-70-like"/>
</dbReference>
<dbReference type="InterPro" id="IPR013325">
    <property type="entry name" value="RNA_pol_sigma_r2"/>
</dbReference>
<reference evidence="7 8" key="1">
    <citation type="submission" date="2019-04" db="EMBL/GenBank/DDBJ databases">
        <title>Niastella caeni sp. nov., isolated from activated sludge.</title>
        <authorList>
            <person name="Sheng M."/>
        </authorList>
    </citation>
    <scope>NUCLEOTIDE SEQUENCE [LARGE SCALE GENOMIC DNA]</scope>
    <source>
        <strain evidence="7 8">HX-2-15</strain>
    </source>
</reference>
<dbReference type="Gene3D" id="1.10.10.10">
    <property type="entry name" value="Winged helix-like DNA-binding domain superfamily/Winged helix DNA-binding domain"/>
    <property type="match status" value="1"/>
</dbReference>
<dbReference type="GO" id="GO:0003677">
    <property type="term" value="F:DNA binding"/>
    <property type="evidence" value="ECO:0007669"/>
    <property type="project" value="InterPro"/>
</dbReference>
<evidence type="ECO:0000256" key="1">
    <source>
        <dbReference type="ARBA" id="ARBA00010641"/>
    </source>
</evidence>
<name>A0A4S8HKN9_9BACT</name>
<evidence type="ECO:0000259" key="5">
    <source>
        <dbReference type="Pfam" id="PF04542"/>
    </source>
</evidence>
<accession>A0A4S8HKN9</accession>
<evidence type="ECO:0000313" key="8">
    <source>
        <dbReference type="Proteomes" id="UP000306918"/>
    </source>
</evidence>
<evidence type="ECO:0000256" key="4">
    <source>
        <dbReference type="ARBA" id="ARBA00023163"/>
    </source>
</evidence>